<proteinExistence type="predicted"/>
<sequence>MVSSDSGKISSLRRCLLFRRGDLRFPLSSSVASFFSASDLDLV</sequence>
<protein>
    <submittedName>
        <fullName evidence="1">Uncharacterized protein</fullName>
    </submittedName>
</protein>
<dbReference type="Proteomes" id="UP000694251">
    <property type="component" value="Chromosome 10"/>
</dbReference>
<comment type="caution">
    <text evidence="1">The sequence shown here is derived from an EMBL/GenBank/DDBJ whole genome shotgun (WGS) entry which is preliminary data.</text>
</comment>
<dbReference type="EMBL" id="JAEFBJ010000010">
    <property type="protein sequence ID" value="KAG7564661.1"/>
    <property type="molecule type" value="Genomic_DNA"/>
</dbReference>
<name>A0A8T1ZWV0_ARASU</name>
<gene>
    <name evidence="1" type="ORF">ISN44_As10g014150</name>
</gene>
<organism evidence="1 2">
    <name type="scientific">Arabidopsis suecica</name>
    <name type="common">Swedish thale-cress</name>
    <name type="synonym">Cardaminopsis suecica</name>
    <dbReference type="NCBI Taxonomy" id="45249"/>
    <lineage>
        <taxon>Eukaryota</taxon>
        <taxon>Viridiplantae</taxon>
        <taxon>Streptophyta</taxon>
        <taxon>Embryophyta</taxon>
        <taxon>Tracheophyta</taxon>
        <taxon>Spermatophyta</taxon>
        <taxon>Magnoliopsida</taxon>
        <taxon>eudicotyledons</taxon>
        <taxon>Gunneridae</taxon>
        <taxon>Pentapetalae</taxon>
        <taxon>rosids</taxon>
        <taxon>malvids</taxon>
        <taxon>Brassicales</taxon>
        <taxon>Brassicaceae</taxon>
        <taxon>Camelineae</taxon>
        <taxon>Arabidopsis</taxon>
    </lineage>
</organism>
<evidence type="ECO:0000313" key="2">
    <source>
        <dbReference type="Proteomes" id="UP000694251"/>
    </source>
</evidence>
<reference evidence="1 2" key="1">
    <citation type="submission" date="2020-12" db="EMBL/GenBank/DDBJ databases">
        <title>Concerted genomic and epigenomic changes stabilize Arabidopsis allopolyploids.</title>
        <authorList>
            <person name="Chen Z."/>
        </authorList>
    </citation>
    <scope>NUCLEOTIDE SEQUENCE [LARGE SCALE GENOMIC DNA]</scope>
    <source>
        <strain evidence="1">As9502</strain>
        <tissue evidence="1">Leaf</tissue>
    </source>
</reference>
<accession>A0A8T1ZWV0</accession>
<dbReference type="AlphaFoldDB" id="A0A8T1ZWV0"/>
<keyword evidence="2" id="KW-1185">Reference proteome</keyword>
<evidence type="ECO:0000313" key="1">
    <source>
        <dbReference type="EMBL" id="KAG7564661.1"/>
    </source>
</evidence>